<dbReference type="EMBL" id="FOEC01000001">
    <property type="protein sequence ID" value="SEO42961.1"/>
    <property type="molecule type" value="Genomic_DNA"/>
</dbReference>
<feature type="chain" id="PRO_5039552771" evidence="2">
    <location>
        <begin position="29"/>
        <end position="200"/>
    </location>
</feature>
<evidence type="ECO:0000256" key="1">
    <source>
        <dbReference type="SAM" id="Phobius"/>
    </source>
</evidence>
<keyword evidence="1" id="KW-1133">Transmembrane helix</keyword>
<dbReference type="AlphaFoldDB" id="A0A172RVU2"/>
<feature type="signal peptide" evidence="2">
    <location>
        <begin position="1"/>
        <end position="28"/>
    </location>
</feature>
<dbReference type="OrthoDB" id="3197178at2"/>
<name>A0A172RVU2_9ACTN</name>
<evidence type="ECO:0000256" key="2">
    <source>
        <dbReference type="SAM" id="SignalP"/>
    </source>
</evidence>
<dbReference type="STRING" id="79604.AAY81_00155"/>
<protein>
    <submittedName>
        <fullName evidence="3">Uncharacterized protein</fullName>
    </submittedName>
</protein>
<dbReference type="KEGG" id="ddt:AAY81_00155"/>
<proteinExistence type="predicted"/>
<feature type="transmembrane region" description="Helical" evidence="1">
    <location>
        <begin position="175"/>
        <end position="195"/>
    </location>
</feature>
<reference evidence="4" key="1">
    <citation type="submission" date="2016-10" db="EMBL/GenBank/DDBJ databases">
        <authorList>
            <person name="Varghese N."/>
        </authorList>
    </citation>
    <scope>NUCLEOTIDE SEQUENCE [LARGE SCALE GENOMIC DNA]</scope>
    <source>
        <strain evidence="4">DSM 21843</strain>
    </source>
</reference>
<organism evidence="3 4">
    <name type="scientific">Denitrobacterium detoxificans</name>
    <dbReference type="NCBI Taxonomy" id="79604"/>
    <lineage>
        <taxon>Bacteria</taxon>
        <taxon>Bacillati</taxon>
        <taxon>Actinomycetota</taxon>
        <taxon>Coriobacteriia</taxon>
        <taxon>Eggerthellales</taxon>
        <taxon>Eggerthellaceae</taxon>
        <taxon>Denitrobacterium</taxon>
    </lineage>
</organism>
<sequence length="200" mass="21656">MSDKLKRALALVVAAVITFVLMSVPTWAQAWAVDGSDEGDNLINTQQMPDNSFLYDTSIYDLVNGDASLDSTTVQVVGEVVGDAVNDTGTEYAWITLSSQDASREGTISVRIKESDLDLIDVYGGYDSTGTTLQVQGEFHIACTEHEGSQDIHATTVKALKAGSITHDVLNLNDFIPGIVLCGVGVVLMGAYYYLRERRR</sequence>
<keyword evidence="4" id="KW-1185">Reference proteome</keyword>
<keyword evidence="1" id="KW-0472">Membrane</keyword>
<keyword evidence="2" id="KW-0732">Signal</keyword>
<keyword evidence="1" id="KW-0812">Transmembrane</keyword>
<gene>
    <name evidence="3" type="ORF">SAMN02910314_00226</name>
</gene>
<dbReference type="RefSeq" id="WP_066659878.1">
    <property type="nucleotide sequence ID" value="NZ_CP011402.1"/>
</dbReference>
<dbReference type="Proteomes" id="UP000182975">
    <property type="component" value="Unassembled WGS sequence"/>
</dbReference>
<evidence type="ECO:0000313" key="3">
    <source>
        <dbReference type="EMBL" id="SEO42961.1"/>
    </source>
</evidence>
<accession>A0A172RVU2</accession>
<evidence type="ECO:0000313" key="4">
    <source>
        <dbReference type="Proteomes" id="UP000182975"/>
    </source>
</evidence>